<dbReference type="OrthoDB" id="447290at2759"/>
<feature type="compositionally biased region" description="Basic and acidic residues" evidence="4">
    <location>
        <begin position="147"/>
        <end position="160"/>
    </location>
</feature>
<sequence>MEDSASDVRPLKRARLDNDSNGATLEPPSTISAAQHDLGVSTMADNVGTDDGAKELEVGITAFIDASRKRFQGILKKRYTDFLVNEILPDGTVLHLQQMNAKSSSRRGEQNTGQSMSSGGERSVTREEAPAVAEEMVQDSNQNEEETTNKDPSEAQKESELADVSDEDRAKLVGYFNEEAVNQLIALYESIRRNPKWKPRDHPTVRTAFTTDRSIRPLIHEDIRRIFSRKIESSTDKEGVLVLTAAPPNAPARKWGGKPNDKGQRPGKLGWLDRGGEYVHFTLYKENKDTLEIISGLTRQLRTTNRTFQFAGTKDRRAVTTQRVSAYRIEAERLAGLNRTLRFAGIGDFQHQPHGLELGDLKGNEFVITLRDCKLSGSDDVDAATRVSTAQTYLSESLRGLREKGYLNYYGLQRFGTFATRTDVVGLKCLKGDFKGACDDILSFSPVALQQSDSSGTLVGQDDRARAEAIDMWRKNNRMGDALDKIPRKFSAETALIRHLSKRWDDYLGALMSIQRNLRLMYVHAYQSLIWNLAVGERWRLFGDAVVEGDLVLIHEHKDKEAQKEEKEMVDADGEVIINPEGEDRAYDPDDVYERARALTATEAASGQYSIFDVVLPLPGYDVLYPANASGEWYKTFMATEAGGGLDPYDMRRKQKDFSLSGGYRKVLARIGEDFDVQVHEYSDDDQQFVETDMDRIKKSKQGETSGEASLNNAQNGDGVGESGGQQPKLAVVLKFQLGSSQYATMALRQLSKGGIQAYRPEFMGGR</sequence>
<name>A0A0D1Z5Y0_9EURO</name>
<organism evidence="6 7">
    <name type="scientific">Exophiala sideris</name>
    <dbReference type="NCBI Taxonomy" id="1016849"/>
    <lineage>
        <taxon>Eukaryota</taxon>
        <taxon>Fungi</taxon>
        <taxon>Dikarya</taxon>
        <taxon>Ascomycota</taxon>
        <taxon>Pezizomycotina</taxon>
        <taxon>Eurotiomycetes</taxon>
        <taxon>Chaetothyriomycetidae</taxon>
        <taxon>Chaetothyriales</taxon>
        <taxon>Herpotrichiellaceae</taxon>
        <taxon>Exophiala</taxon>
    </lineage>
</organism>
<evidence type="ECO:0000256" key="3">
    <source>
        <dbReference type="ARBA" id="ARBA00023235"/>
    </source>
</evidence>
<reference evidence="6 7" key="1">
    <citation type="submission" date="2015-01" db="EMBL/GenBank/DDBJ databases">
        <title>The Genome Sequence of Exophiala sideris CBS121828.</title>
        <authorList>
            <consortium name="The Broad Institute Genomics Platform"/>
            <person name="Cuomo C."/>
            <person name="de Hoog S."/>
            <person name="Gorbushina A."/>
            <person name="Stielow B."/>
            <person name="Teixiera M."/>
            <person name="Abouelleil A."/>
            <person name="Chapman S.B."/>
            <person name="Priest M."/>
            <person name="Young S.K."/>
            <person name="Wortman J."/>
            <person name="Nusbaum C."/>
            <person name="Birren B."/>
        </authorList>
    </citation>
    <scope>NUCLEOTIDE SEQUENCE [LARGE SCALE GENOMIC DNA]</scope>
    <source>
        <strain evidence="6 7">CBS 121828</strain>
    </source>
</reference>
<dbReference type="CDD" id="cd02576">
    <property type="entry name" value="PseudoU_synth_ScPUS7"/>
    <property type="match status" value="1"/>
</dbReference>
<dbReference type="Gene3D" id="3.30.2350.20">
    <property type="entry name" value="TruD, catalytic domain"/>
    <property type="match status" value="2"/>
</dbReference>
<dbReference type="PANTHER" id="PTHR13326:SF21">
    <property type="entry name" value="PSEUDOURIDYLATE SYNTHASE PUS7L"/>
    <property type="match status" value="1"/>
</dbReference>
<feature type="compositionally biased region" description="Polar residues" evidence="4">
    <location>
        <begin position="703"/>
        <end position="716"/>
    </location>
</feature>
<evidence type="ECO:0000313" key="7">
    <source>
        <dbReference type="Proteomes" id="UP000053599"/>
    </source>
</evidence>
<keyword evidence="3" id="KW-0413">Isomerase</keyword>
<dbReference type="GO" id="GO:0003723">
    <property type="term" value="F:RNA binding"/>
    <property type="evidence" value="ECO:0007669"/>
    <property type="project" value="InterPro"/>
</dbReference>
<comment type="similarity">
    <text evidence="1">Belongs to the pseudouridine synthase TruD family.</text>
</comment>
<dbReference type="AlphaFoldDB" id="A0A0D1Z5Y0"/>
<evidence type="ECO:0000256" key="2">
    <source>
        <dbReference type="ARBA" id="ARBA00022694"/>
    </source>
</evidence>
<evidence type="ECO:0000259" key="5">
    <source>
        <dbReference type="PROSITE" id="PS50984"/>
    </source>
</evidence>
<dbReference type="SUPFAM" id="SSF55120">
    <property type="entry name" value="Pseudouridine synthase"/>
    <property type="match status" value="1"/>
</dbReference>
<feature type="compositionally biased region" description="Polar residues" evidence="4">
    <location>
        <begin position="110"/>
        <end position="120"/>
    </location>
</feature>
<evidence type="ECO:0000256" key="1">
    <source>
        <dbReference type="ARBA" id="ARBA00007953"/>
    </source>
</evidence>
<dbReference type="InterPro" id="IPR011760">
    <property type="entry name" value="PsdUridine_synth_TruD_insert"/>
</dbReference>
<dbReference type="InterPro" id="IPR020119">
    <property type="entry name" value="PsdUridine_synth_TruD_CS"/>
</dbReference>
<dbReference type="InterPro" id="IPR020103">
    <property type="entry name" value="PsdUridine_synth_cat_dom_sf"/>
</dbReference>
<dbReference type="STRING" id="1016849.A0A0D1Z5Y0"/>
<feature type="compositionally biased region" description="Polar residues" evidence="4">
    <location>
        <begin position="19"/>
        <end position="29"/>
    </location>
</feature>
<protein>
    <recommendedName>
        <fullName evidence="5">TRUD domain-containing protein</fullName>
    </recommendedName>
</protein>
<dbReference type="HOGENOM" id="CLU_005281_0_0_1"/>
<dbReference type="GO" id="GO:0009982">
    <property type="term" value="F:pseudouridine synthase activity"/>
    <property type="evidence" value="ECO:0007669"/>
    <property type="project" value="InterPro"/>
</dbReference>
<dbReference type="GO" id="GO:0001522">
    <property type="term" value="P:pseudouridine synthesis"/>
    <property type="evidence" value="ECO:0007669"/>
    <property type="project" value="InterPro"/>
</dbReference>
<dbReference type="Proteomes" id="UP000053599">
    <property type="component" value="Unassembled WGS sequence"/>
</dbReference>
<gene>
    <name evidence="6" type="ORF">PV11_04399</name>
</gene>
<accession>A0A0D1Z5Y0</accession>
<feature type="region of interest" description="Disordered" evidence="4">
    <location>
        <begin position="696"/>
        <end position="724"/>
    </location>
</feature>
<evidence type="ECO:0000313" key="6">
    <source>
        <dbReference type="EMBL" id="KIV82278.1"/>
    </source>
</evidence>
<feature type="domain" description="TRUD" evidence="5">
    <location>
        <begin position="405"/>
        <end position="670"/>
    </location>
</feature>
<dbReference type="NCBIfam" id="TIGR00094">
    <property type="entry name" value="tRNA_TruD_broad"/>
    <property type="match status" value="1"/>
</dbReference>
<dbReference type="PIRSF" id="PIRSF037016">
    <property type="entry name" value="Pseudouridin_synth_euk_prd"/>
    <property type="match status" value="1"/>
</dbReference>
<dbReference type="PANTHER" id="PTHR13326">
    <property type="entry name" value="TRNA PSEUDOURIDINE SYNTHASE D"/>
    <property type="match status" value="1"/>
</dbReference>
<feature type="region of interest" description="Disordered" evidence="4">
    <location>
        <begin position="1"/>
        <end position="29"/>
    </location>
</feature>
<dbReference type="Pfam" id="PF01142">
    <property type="entry name" value="TruD"/>
    <property type="match status" value="1"/>
</dbReference>
<dbReference type="GO" id="GO:0008033">
    <property type="term" value="P:tRNA processing"/>
    <property type="evidence" value="ECO:0007669"/>
    <property type="project" value="UniProtKB-KW"/>
</dbReference>
<dbReference type="InterPro" id="IPR042214">
    <property type="entry name" value="TruD_catalytic"/>
</dbReference>
<dbReference type="PROSITE" id="PS50984">
    <property type="entry name" value="TRUD"/>
    <property type="match status" value="1"/>
</dbReference>
<keyword evidence="2" id="KW-0819">tRNA processing</keyword>
<evidence type="ECO:0000256" key="4">
    <source>
        <dbReference type="SAM" id="MobiDB-lite"/>
    </source>
</evidence>
<dbReference type="EMBL" id="KN846952">
    <property type="protein sequence ID" value="KIV82278.1"/>
    <property type="molecule type" value="Genomic_DNA"/>
</dbReference>
<dbReference type="InterPro" id="IPR001656">
    <property type="entry name" value="PsdUridine_synth_TruD"/>
</dbReference>
<dbReference type="GO" id="GO:0005634">
    <property type="term" value="C:nucleus"/>
    <property type="evidence" value="ECO:0007669"/>
    <property type="project" value="TreeGrafter"/>
</dbReference>
<feature type="region of interest" description="Disordered" evidence="4">
    <location>
        <begin position="99"/>
        <end position="165"/>
    </location>
</feature>
<dbReference type="PROSITE" id="PS01268">
    <property type="entry name" value="UPF0024"/>
    <property type="match status" value="1"/>
</dbReference>
<proteinExistence type="inferred from homology"/>